<evidence type="ECO:0000256" key="4">
    <source>
        <dbReference type="ARBA" id="ARBA00022763"/>
    </source>
</evidence>
<evidence type="ECO:0000259" key="9">
    <source>
        <dbReference type="Pfam" id="PF02805"/>
    </source>
</evidence>
<dbReference type="Pfam" id="PF01035">
    <property type="entry name" value="DNA_binding_1"/>
    <property type="match status" value="1"/>
</dbReference>
<gene>
    <name evidence="10" type="ORF">P8609_15345</name>
</gene>
<evidence type="ECO:0000256" key="1">
    <source>
        <dbReference type="ARBA" id="ARBA00001286"/>
    </source>
</evidence>
<dbReference type="InterPro" id="IPR014048">
    <property type="entry name" value="MethylDNA_cys_MeTrfase_DNA-bd"/>
</dbReference>
<evidence type="ECO:0000256" key="5">
    <source>
        <dbReference type="ARBA" id="ARBA00023159"/>
    </source>
</evidence>
<dbReference type="InterPro" id="IPR001497">
    <property type="entry name" value="MethylDNA_cys_MeTrfase_AS"/>
</dbReference>
<dbReference type="Pfam" id="PF02805">
    <property type="entry name" value="Ada_Zn_binding"/>
    <property type="match status" value="1"/>
</dbReference>
<dbReference type="NCBIfam" id="TIGR00589">
    <property type="entry name" value="ogt"/>
    <property type="match status" value="1"/>
</dbReference>
<dbReference type="InterPro" id="IPR036631">
    <property type="entry name" value="MGMT_N_sf"/>
</dbReference>
<dbReference type="InterPro" id="IPR036388">
    <property type="entry name" value="WH-like_DNA-bd_sf"/>
</dbReference>
<dbReference type="PANTHER" id="PTHR10815">
    <property type="entry name" value="METHYLATED-DNA--PROTEIN-CYSTEINE METHYLTRANSFERASE"/>
    <property type="match status" value="1"/>
</dbReference>
<dbReference type="SUPFAM" id="SSF57884">
    <property type="entry name" value="Ada DNA repair protein, N-terminal domain (N-Ada 10)"/>
    <property type="match status" value="1"/>
</dbReference>
<comment type="catalytic activity">
    <reaction evidence="7">
        <text>a 6-O-methyl-2'-deoxyguanosine in DNA + L-cysteinyl-[protein] = S-methyl-L-cysteinyl-[protein] + a 2'-deoxyguanosine in DNA</text>
        <dbReference type="Rhea" id="RHEA:24000"/>
        <dbReference type="Rhea" id="RHEA-COMP:10131"/>
        <dbReference type="Rhea" id="RHEA-COMP:10132"/>
        <dbReference type="Rhea" id="RHEA-COMP:11367"/>
        <dbReference type="Rhea" id="RHEA-COMP:11368"/>
        <dbReference type="ChEBI" id="CHEBI:29950"/>
        <dbReference type="ChEBI" id="CHEBI:82612"/>
        <dbReference type="ChEBI" id="CHEBI:85445"/>
        <dbReference type="ChEBI" id="CHEBI:85448"/>
        <dbReference type="EC" id="2.1.1.63"/>
    </reaction>
</comment>
<comment type="catalytic activity">
    <reaction evidence="1">
        <text>a 4-O-methyl-thymidine in DNA + L-cysteinyl-[protein] = a thymidine in DNA + S-methyl-L-cysteinyl-[protein]</text>
        <dbReference type="Rhea" id="RHEA:53428"/>
        <dbReference type="Rhea" id="RHEA-COMP:10131"/>
        <dbReference type="Rhea" id="RHEA-COMP:10132"/>
        <dbReference type="Rhea" id="RHEA-COMP:13555"/>
        <dbReference type="Rhea" id="RHEA-COMP:13556"/>
        <dbReference type="ChEBI" id="CHEBI:29950"/>
        <dbReference type="ChEBI" id="CHEBI:82612"/>
        <dbReference type="ChEBI" id="CHEBI:137386"/>
        <dbReference type="ChEBI" id="CHEBI:137387"/>
        <dbReference type="EC" id="2.1.1.63"/>
    </reaction>
</comment>
<feature type="domain" description="Methylated-DNA-[protein]-cysteine S-methyltransferase DNA binding" evidence="8">
    <location>
        <begin position="168"/>
        <end position="247"/>
    </location>
</feature>
<keyword evidence="4" id="KW-0227">DNA damage</keyword>
<dbReference type="PANTHER" id="PTHR10815:SF14">
    <property type="entry name" value="BIFUNCTIONAL TRANSCRIPTIONAL ACTIVATOR_DNA REPAIR ENZYME ADA"/>
    <property type="match status" value="1"/>
</dbReference>
<dbReference type="PROSITE" id="PS00374">
    <property type="entry name" value="MGMT"/>
    <property type="match status" value="1"/>
</dbReference>
<organism evidence="10 11">
    <name type="scientific">Lysobacter arvi</name>
    <dbReference type="NCBI Taxonomy" id="3038776"/>
    <lineage>
        <taxon>Bacteria</taxon>
        <taxon>Pseudomonadati</taxon>
        <taxon>Pseudomonadota</taxon>
        <taxon>Gammaproteobacteria</taxon>
        <taxon>Lysobacterales</taxon>
        <taxon>Lysobacteraceae</taxon>
        <taxon>Lysobacter</taxon>
    </lineage>
</organism>
<dbReference type="InterPro" id="IPR004026">
    <property type="entry name" value="Ada_DNA_repair_Zn-bd"/>
</dbReference>
<evidence type="ECO:0000256" key="2">
    <source>
        <dbReference type="ARBA" id="ARBA00022603"/>
    </source>
</evidence>
<comment type="caution">
    <text evidence="10">The sequence shown here is derived from an EMBL/GenBank/DDBJ whole genome shotgun (WGS) entry which is preliminary data.</text>
</comment>
<dbReference type="InterPro" id="IPR035451">
    <property type="entry name" value="Ada-like_dom_sf"/>
</dbReference>
<evidence type="ECO:0000256" key="3">
    <source>
        <dbReference type="ARBA" id="ARBA00022679"/>
    </source>
</evidence>
<feature type="domain" description="Ada DNA repair metal-binding" evidence="9">
    <location>
        <begin position="15"/>
        <end position="77"/>
    </location>
</feature>
<dbReference type="Proteomes" id="UP001233535">
    <property type="component" value="Unassembled WGS sequence"/>
</dbReference>
<dbReference type="Gene3D" id="3.40.10.10">
    <property type="entry name" value="DNA Methylphosphotriester Repair Domain"/>
    <property type="match status" value="1"/>
</dbReference>
<keyword evidence="3 10" id="KW-0808">Transferase</keyword>
<dbReference type="CDD" id="cd06445">
    <property type="entry name" value="ATase"/>
    <property type="match status" value="1"/>
</dbReference>
<protein>
    <submittedName>
        <fullName evidence="10">Methylated-DNA--[protein]-cysteine S-methyltransferase</fullName>
        <ecNumber evidence="10">2.1.1.63</ecNumber>
    </submittedName>
</protein>
<name>A0ABU1CHB1_9GAMM</name>
<evidence type="ECO:0000256" key="7">
    <source>
        <dbReference type="ARBA" id="ARBA00049348"/>
    </source>
</evidence>
<evidence type="ECO:0000256" key="6">
    <source>
        <dbReference type="ARBA" id="ARBA00023204"/>
    </source>
</evidence>
<proteinExistence type="predicted"/>
<dbReference type="InterPro" id="IPR036217">
    <property type="entry name" value="MethylDNA_cys_MeTrfase_DNAb"/>
</dbReference>
<reference evidence="10 11" key="1">
    <citation type="submission" date="2023-04" db="EMBL/GenBank/DDBJ databases">
        <title>Lysobacter sp. strain UC isolated from soil sample.</title>
        <authorList>
            <person name="Choksket S."/>
            <person name="Harshvardhan F."/>
            <person name="Rana R."/>
            <person name="Patil P.B."/>
            <person name="Korpole S."/>
        </authorList>
    </citation>
    <scope>NUCLEOTIDE SEQUENCE [LARGE SCALE GENOMIC DNA]</scope>
    <source>
        <strain evidence="10 11">UC</strain>
    </source>
</reference>
<keyword evidence="5" id="KW-0010">Activator</keyword>
<evidence type="ECO:0000259" key="8">
    <source>
        <dbReference type="Pfam" id="PF01035"/>
    </source>
</evidence>
<dbReference type="EMBL" id="JARUHG010000005">
    <property type="protein sequence ID" value="MDR0184338.1"/>
    <property type="molecule type" value="Genomic_DNA"/>
</dbReference>
<accession>A0ABU1CHB1</accession>
<keyword evidence="2 10" id="KW-0489">Methyltransferase</keyword>
<dbReference type="Gene3D" id="1.10.10.10">
    <property type="entry name" value="Winged helix-like DNA-binding domain superfamily/Winged helix DNA-binding domain"/>
    <property type="match status" value="1"/>
</dbReference>
<dbReference type="Gene3D" id="3.30.160.70">
    <property type="entry name" value="Methylated DNA-protein cysteine methyltransferase domain"/>
    <property type="match status" value="1"/>
</dbReference>
<dbReference type="RefSeq" id="WP_309263455.1">
    <property type="nucleotide sequence ID" value="NZ_JARUHG010000005.1"/>
</dbReference>
<dbReference type="EC" id="2.1.1.63" evidence="10"/>
<keyword evidence="11" id="KW-1185">Reference proteome</keyword>
<evidence type="ECO:0000313" key="11">
    <source>
        <dbReference type="Proteomes" id="UP001233535"/>
    </source>
</evidence>
<dbReference type="GO" id="GO:0003908">
    <property type="term" value="F:methylated-DNA-[protein]-cysteine S-methyltransferase activity"/>
    <property type="evidence" value="ECO:0007669"/>
    <property type="project" value="UniProtKB-EC"/>
</dbReference>
<dbReference type="SUPFAM" id="SSF46767">
    <property type="entry name" value="Methylated DNA-protein cysteine methyltransferase, C-terminal domain"/>
    <property type="match status" value="1"/>
</dbReference>
<keyword evidence="6" id="KW-0234">DNA repair</keyword>
<dbReference type="SUPFAM" id="SSF53155">
    <property type="entry name" value="Methylated DNA-protein cysteine methyltransferase domain"/>
    <property type="match status" value="1"/>
</dbReference>
<evidence type="ECO:0000313" key="10">
    <source>
        <dbReference type="EMBL" id="MDR0184338.1"/>
    </source>
</evidence>
<dbReference type="GO" id="GO:0032259">
    <property type="term" value="P:methylation"/>
    <property type="evidence" value="ECO:0007669"/>
    <property type="project" value="UniProtKB-KW"/>
</dbReference>
<sequence>MTRQSTESDIERDPRWLALCARDRAADGQFVYAVRTTGVYCRPSCAARRPLSRNVCFHAGPDEAERAGFRACRRCHPHHESAARQRVRFAIGNTSLGPVLVALGDAGLRAVLFGDDAGELVHDLQSRMPDASLQVDAGGVQAALEAVVDCIEAPHLPLDMPLDLQGSPFQTRVWQAIRHIPPGSTASYGELARRLGVPDSARAVAAACAANPLAVVVPCHRVLAADGRLSGYRWGVARKRALLEREAHA</sequence>